<keyword evidence="3" id="KW-1185">Reference proteome</keyword>
<dbReference type="Gene3D" id="3.60.10.10">
    <property type="entry name" value="Endonuclease/exonuclease/phosphatase"/>
    <property type="match status" value="1"/>
</dbReference>
<evidence type="ECO:0000313" key="2">
    <source>
        <dbReference type="EMBL" id="RPA70765.1"/>
    </source>
</evidence>
<evidence type="ECO:0000259" key="1">
    <source>
        <dbReference type="Pfam" id="PF03372"/>
    </source>
</evidence>
<name>A0A3N4H7B6_ASCIM</name>
<evidence type="ECO:0000313" key="3">
    <source>
        <dbReference type="Proteomes" id="UP000275078"/>
    </source>
</evidence>
<feature type="domain" description="Endonuclease/exonuclease/phosphatase" evidence="1">
    <location>
        <begin position="5"/>
        <end position="217"/>
    </location>
</feature>
<feature type="non-terminal residue" evidence="2">
    <location>
        <position position="336"/>
    </location>
</feature>
<dbReference type="Pfam" id="PF03372">
    <property type="entry name" value="Exo_endo_phos"/>
    <property type="match status" value="1"/>
</dbReference>
<proteinExistence type="predicted"/>
<dbReference type="SUPFAM" id="SSF56219">
    <property type="entry name" value="DNase I-like"/>
    <property type="match status" value="1"/>
</dbReference>
<dbReference type="Proteomes" id="UP000275078">
    <property type="component" value="Unassembled WGS sequence"/>
</dbReference>
<dbReference type="AlphaFoldDB" id="A0A3N4H7B6"/>
<sequence>MRIGTINVAGWGQLAKREECLSSLLQHDLDLVALQETGFDCRNGTLHSFTVPDLSARYQIISSRYTGFAVKKNIRILHHEYSTCLRVCWLDVEDPQPSDPSNPSQIRFVSVYAPAQLAERGQFFSNDKIRLTYNQAAHKHLIVLGDLNDYPDALLDRDSTELGPGTNRCWGEFEKLAQDLIDVPHRLHPTAPLYTNTVQKHGSIITQTRIDHIFASAPYLASIPLANIQTFSLHPFRRSYHKLAIWDTSAKPPSDSPSPTPGKGTWTLHIGHIQDQNLQRSVGAHLTDAVNAHGENTKWTWQDWLGLKGGTRDCIQTITKTRREHNSEEALPQLHS</sequence>
<protein>
    <submittedName>
        <fullName evidence="2">DNase I-like protein</fullName>
    </submittedName>
</protein>
<dbReference type="InterPro" id="IPR036691">
    <property type="entry name" value="Endo/exonu/phosph_ase_sf"/>
</dbReference>
<dbReference type="STRING" id="1160509.A0A3N4H7B6"/>
<dbReference type="InterPro" id="IPR005135">
    <property type="entry name" value="Endo/exonuclease/phosphatase"/>
</dbReference>
<dbReference type="GO" id="GO:0003824">
    <property type="term" value="F:catalytic activity"/>
    <property type="evidence" value="ECO:0007669"/>
    <property type="project" value="InterPro"/>
</dbReference>
<dbReference type="EMBL" id="ML120083">
    <property type="protein sequence ID" value="RPA70765.1"/>
    <property type="molecule type" value="Genomic_DNA"/>
</dbReference>
<gene>
    <name evidence="2" type="ORF">BJ508DRAFT_336825</name>
</gene>
<accession>A0A3N4H7B6</accession>
<organism evidence="2 3">
    <name type="scientific">Ascobolus immersus RN42</name>
    <dbReference type="NCBI Taxonomy" id="1160509"/>
    <lineage>
        <taxon>Eukaryota</taxon>
        <taxon>Fungi</taxon>
        <taxon>Dikarya</taxon>
        <taxon>Ascomycota</taxon>
        <taxon>Pezizomycotina</taxon>
        <taxon>Pezizomycetes</taxon>
        <taxon>Pezizales</taxon>
        <taxon>Ascobolaceae</taxon>
        <taxon>Ascobolus</taxon>
    </lineage>
</organism>
<reference evidence="2 3" key="1">
    <citation type="journal article" date="2018" name="Nat. Ecol. Evol.">
        <title>Pezizomycetes genomes reveal the molecular basis of ectomycorrhizal truffle lifestyle.</title>
        <authorList>
            <person name="Murat C."/>
            <person name="Payen T."/>
            <person name="Noel B."/>
            <person name="Kuo A."/>
            <person name="Morin E."/>
            <person name="Chen J."/>
            <person name="Kohler A."/>
            <person name="Krizsan K."/>
            <person name="Balestrini R."/>
            <person name="Da Silva C."/>
            <person name="Montanini B."/>
            <person name="Hainaut M."/>
            <person name="Levati E."/>
            <person name="Barry K.W."/>
            <person name="Belfiori B."/>
            <person name="Cichocki N."/>
            <person name="Clum A."/>
            <person name="Dockter R.B."/>
            <person name="Fauchery L."/>
            <person name="Guy J."/>
            <person name="Iotti M."/>
            <person name="Le Tacon F."/>
            <person name="Lindquist E.A."/>
            <person name="Lipzen A."/>
            <person name="Malagnac F."/>
            <person name="Mello A."/>
            <person name="Molinier V."/>
            <person name="Miyauchi S."/>
            <person name="Poulain J."/>
            <person name="Riccioni C."/>
            <person name="Rubini A."/>
            <person name="Sitrit Y."/>
            <person name="Splivallo R."/>
            <person name="Traeger S."/>
            <person name="Wang M."/>
            <person name="Zifcakova L."/>
            <person name="Wipf D."/>
            <person name="Zambonelli A."/>
            <person name="Paolocci F."/>
            <person name="Nowrousian M."/>
            <person name="Ottonello S."/>
            <person name="Baldrian P."/>
            <person name="Spatafora J.W."/>
            <person name="Henrissat B."/>
            <person name="Nagy L.G."/>
            <person name="Aury J.M."/>
            <person name="Wincker P."/>
            <person name="Grigoriev I.V."/>
            <person name="Bonfante P."/>
            <person name="Martin F.M."/>
        </authorList>
    </citation>
    <scope>NUCLEOTIDE SEQUENCE [LARGE SCALE GENOMIC DNA]</scope>
    <source>
        <strain evidence="2 3">RN42</strain>
    </source>
</reference>